<evidence type="ECO:0000259" key="1">
    <source>
        <dbReference type="Pfam" id="PF06634"/>
    </source>
</evidence>
<reference evidence="2" key="1">
    <citation type="journal article" date="2014" name="Front. Microbiol.">
        <title>High frequency of phylogenetically diverse reductive dehalogenase-homologous genes in deep subseafloor sedimentary metagenomes.</title>
        <authorList>
            <person name="Kawai M."/>
            <person name="Futagami T."/>
            <person name="Toyoda A."/>
            <person name="Takaki Y."/>
            <person name="Nishi S."/>
            <person name="Hori S."/>
            <person name="Arai W."/>
            <person name="Tsubouchi T."/>
            <person name="Morono Y."/>
            <person name="Uchiyama I."/>
            <person name="Ito T."/>
            <person name="Fujiyama A."/>
            <person name="Inagaki F."/>
            <person name="Takami H."/>
        </authorList>
    </citation>
    <scope>NUCLEOTIDE SEQUENCE</scope>
    <source>
        <strain evidence="2">Expedition CK06-06</strain>
    </source>
</reference>
<feature type="non-terminal residue" evidence="2">
    <location>
        <position position="1"/>
    </location>
</feature>
<evidence type="ECO:0000313" key="2">
    <source>
        <dbReference type="EMBL" id="GAH73726.1"/>
    </source>
</evidence>
<dbReference type="InterPro" id="IPR009537">
    <property type="entry name" value="DUF1156"/>
</dbReference>
<sequence length="143" mass="16121">VCLEVDFPIAPINALSNLEGNAGKPIYQMSKWWARRRSSVFRSLLIAAATESPDDPTQAAKLVWDHYYCNHEKLREAFGAARYKKANGPWQERFMPPIVMSTGGHNVIMGQRKWKVQGGFPHVCHGGLTLLEVAVPWIEFEAI</sequence>
<protein>
    <recommendedName>
        <fullName evidence="1">DUF1156 domain-containing protein</fullName>
    </recommendedName>
</protein>
<name>X1HU80_9ZZZZ</name>
<accession>X1HU80</accession>
<gene>
    <name evidence="2" type="ORF">S03H2_51495</name>
</gene>
<organism evidence="2">
    <name type="scientific">marine sediment metagenome</name>
    <dbReference type="NCBI Taxonomy" id="412755"/>
    <lineage>
        <taxon>unclassified sequences</taxon>
        <taxon>metagenomes</taxon>
        <taxon>ecological metagenomes</taxon>
    </lineage>
</organism>
<feature type="domain" description="DUF1156" evidence="1">
    <location>
        <begin position="7"/>
        <end position="53"/>
    </location>
</feature>
<dbReference type="EMBL" id="BARU01032672">
    <property type="protein sequence ID" value="GAH73726.1"/>
    <property type="molecule type" value="Genomic_DNA"/>
</dbReference>
<comment type="caution">
    <text evidence="2">The sequence shown here is derived from an EMBL/GenBank/DDBJ whole genome shotgun (WGS) entry which is preliminary data.</text>
</comment>
<dbReference type="AlphaFoldDB" id="X1HU80"/>
<proteinExistence type="predicted"/>
<dbReference type="Pfam" id="PF06634">
    <property type="entry name" value="DUF1156"/>
    <property type="match status" value="1"/>
</dbReference>